<dbReference type="Pfam" id="PF03411">
    <property type="entry name" value="Peptidase_M74"/>
    <property type="match status" value="1"/>
</dbReference>
<dbReference type="SUPFAM" id="SSF55166">
    <property type="entry name" value="Hedgehog/DD-peptidase"/>
    <property type="match status" value="1"/>
</dbReference>
<dbReference type="AlphaFoldDB" id="A0A150WMN2"/>
<evidence type="ECO:0000256" key="5">
    <source>
        <dbReference type="ARBA" id="ARBA00022801"/>
    </source>
</evidence>
<evidence type="ECO:0008006" key="11">
    <source>
        <dbReference type="Google" id="ProtNLM"/>
    </source>
</evidence>
<name>A0A150WMN2_BDEBC</name>
<keyword evidence="3 8" id="KW-0732">Signal</keyword>
<gene>
    <name evidence="9" type="ORF">AZI86_00355</name>
</gene>
<reference evidence="9 10" key="1">
    <citation type="submission" date="2016-03" db="EMBL/GenBank/DDBJ databases">
        <authorList>
            <person name="Ploux O."/>
        </authorList>
    </citation>
    <scope>NUCLEOTIDE SEQUENCE [LARGE SCALE GENOMIC DNA]</scope>
    <source>
        <strain evidence="9 10">R0</strain>
    </source>
</reference>
<sequence>MKRVIAAILIISFSSTTFADSPWLDLTGPGHAVGPAQTREIRNPDGTVSYQYGSLENGVLLPAQGDGFIRVNSPDASWGAGIMISLLTNASAFYVRYFSPDYKIHIGSIAQEHGGAYGPHKSHQNGLDGDVYYMGQTRYGSVLNPDGTVSEKFDPQKNWDFWRILILQEMEVGGRSLPAVYMIFVHPTIKAYLCGWAKDRGIINNPIDKEILRRLWPTAGHDTHFHLRLRCSPYYKDCLQQNEIPDVTGCP</sequence>
<keyword evidence="5" id="KW-0378">Hydrolase</keyword>
<feature type="chain" id="PRO_5007573269" description="Penicillin-insensitive murein endopeptidase" evidence="8">
    <location>
        <begin position="20"/>
        <end position="251"/>
    </location>
</feature>
<evidence type="ECO:0000313" key="9">
    <source>
        <dbReference type="EMBL" id="KYG65567.1"/>
    </source>
</evidence>
<dbReference type="InterPro" id="IPR009045">
    <property type="entry name" value="Zn_M74/Hedgehog-like"/>
</dbReference>
<keyword evidence="10" id="KW-1185">Reference proteome</keyword>
<evidence type="ECO:0000256" key="6">
    <source>
        <dbReference type="ARBA" id="ARBA00022833"/>
    </source>
</evidence>
<evidence type="ECO:0000256" key="1">
    <source>
        <dbReference type="ARBA" id="ARBA00022670"/>
    </source>
</evidence>
<keyword evidence="6" id="KW-0862">Zinc</keyword>
<organism evidence="9 10">
    <name type="scientific">Bdellovibrio bacteriovorus</name>
    <dbReference type="NCBI Taxonomy" id="959"/>
    <lineage>
        <taxon>Bacteria</taxon>
        <taxon>Pseudomonadati</taxon>
        <taxon>Bdellovibrionota</taxon>
        <taxon>Bdellovibrionia</taxon>
        <taxon>Bdellovibrionales</taxon>
        <taxon>Pseudobdellovibrionaceae</taxon>
        <taxon>Bdellovibrio</taxon>
    </lineage>
</organism>
<protein>
    <recommendedName>
        <fullName evidence="11">Penicillin-insensitive murein endopeptidase</fullName>
    </recommendedName>
</protein>
<feature type="signal peptide" evidence="8">
    <location>
        <begin position="1"/>
        <end position="19"/>
    </location>
</feature>
<dbReference type="GO" id="GO:0008237">
    <property type="term" value="F:metallopeptidase activity"/>
    <property type="evidence" value="ECO:0007669"/>
    <property type="project" value="UniProtKB-KW"/>
</dbReference>
<dbReference type="GO" id="GO:0004252">
    <property type="term" value="F:serine-type endopeptidase activity"/>
    <property type="evidence" value="ECO:0007669"/>
    <property type="project" value="InterPro"/>
</dbReference>
<proteinExistence type="predicted"/>
<keyword evidence="1" id="KW-0645">Protease</keyword>
<dbReference type="GO" id="GO:0030288">
    <property type="term" value="C:outer membrane-bounded periplasmic space"/>
    <property type="evidence" value="ECO:0007669"/>
    <property type="project" value="InterPro"/>
</dbReference>
<dbReference type="GO" id="GO:0006508">
    <property type="term" value="P:proteolysis"/>
    <property type="evidence" value="ECO:0007669"/>
    <property type="project" value="UniProtKB-KW"/>
</dbReference>
<evidence type="ECO:0000256" key="7">
    <source>
        <dbReference type="ARBA" id="ARBA00023049"/>
    </source>
</evidence>
<comment type="caution">
    <text evidence="9">The sequence shown here is derived from an EMBL/GenBank/DDBJ whole genome shotgun (WGS) entry which is preliminary data.</text>
</comment>
<evidence type="ECO:0000256" key="4">
    <source>
        <dbReference type="ARBA" id="ARBA00022764"/>
    </source>
</evidence>
<accession>A0A150WMN2</accession>
<dbReference type="EMBL" id="LUKE01000001">
    <property type="protein sequence ID" value="KYG65567.1"/>
    <property type="molecule type" value="Genomic_DNA"/>
</dbReference>
<keyword evidence="4" id="KW-0574">Periplasm</keyword>
<dbReference type="Gene3D" id="3.30.1380.10">
    <property type="match status" value="1"/>
</dbReference>
<evidence type="ECO:0000256" key="3">
    <source>
        <dbReference type="ARBA" id="ARBA00022729"/>
    </source>
</evidence>
<keyword evidence="2" id="KW-0479">Metal-binding</keyword>
<evidence type="ECO:0000256" key="2">
    <source>
        <dbReference type="ARBA" id="ARBA00022723"/>
    </source>
</evidence>
<dbReference type="OrthoDB" id="5290895at2"/>
<evidence type="ECO:0000256" key="8">
    <source>
        <dbReference type="SAM" id="SignalP"/>
    </source>
</evidence>
<dbReference type="GO" id="GO:0046872">
    <property type="term" value="F:metal ion binding"/>
    <property type="evidence" value="ECO:0007669"/>
    <property type="project" value="UniProtKB-KW"/>
</dbReference>
<evidence type="ECO:0000313" key="10">
    <source>
        <dbReference type="Proteomes" id="UP000075320"/>
    </source>
</evidence>
<dbReference type="Proteomes" id="UP000075320">
    <property type="component" value="Unassembled WGS sequence"/>
</dbReference>
<keyword evidence="7" id="KW-0482">Metalloprotease</keyword>
<dbReference type="RefSeq" id="WP_061833111.1">
    <property type="nucleotide sequence ID" value="NZ_LUKE01000001.1"/>
</dbReference>
<dbReference type="InterPro" id="IPR005073">
    <property type="entry name" value="Peptidase_M74"/>
</dbReference>